<comment type="caution">
    <text evidence="2">The sequence shown here is derived from an EMBL/GenBank/DDBJ whole genome shotgun (WGS) entry which is preliminary data.</text>
</comment>
<keyword evidence="3" id="KW-1185">Reference proteome</keyword>
<evidence type="ECO:0000313" key="2">
    <source>
        <dbReference type="EMBL" id="KAJ7953364.1"/>
    </source>
</evidence>
<accession>A0AAD7L8G2</accession>
<feature type="region of interest" description="Disordered" evidence="1">
    <location>
        <begin position="63"/>
        <end position="96"/>
    </location>
</feature>
<organism evidence="2 3">
    <name type="scientific">Quillaja saponaria</name>
    <name type="common">Soap bark tree</name>
    <dbReference type="NCBI Taxonomy" id="32244"/>
    <lineage>
        <taxon>Eukaryota</taxon>
        <taxon>Viridiplantae</taxon>
        <taxon>Streptophyta</taxon>
        <taxon>Embryophyta</taxon>
        <taxon>Tracheophyta</taxon>
        <taxon>Spermatophyta</taxon>
        <taxon>Magnoliopsida</taxon>
        <taxon>eudicotyledons</taxon>
        <taxon>Gunneridae</taxon>
        <taxon>Pentapetalae</taxon>
        <taxon>rosids</taxon>
        <taxon>fabids</taxon>
        <taxon>Fabales</taxon>
        <taxon>Quillajaceae</taxon>
        <taxon>Quillaja</taxon>
    </lineage>
</organism>
<dbReference type="AlphaFoldDB" id="A0AAD7L8G2"/>
<evidence type="ECO:0000256" key="1">
    <source>
        <dbReference type="SAM" id="MobiDB-lite"/>
    </source>
</evidence>
<sequence length="96" mass="10775">MAEAVLLTLRDAADKLEDVLEECSRKPFAWSTKLKVLQDHQTRSSQWQCSIQSPQVSEALECSLEETSNSDTEKSLIVEEMSGLPSNRARMSDSEN</sequence>
<proteinExistence type="predicted"/>
<evidence type="ECO:0000313" key="3">
    <source>
        <dbReference type="Proteomes" id="UP001163823"/>
    </source>
</evidence>
<name>A0AAD7L8G2_QUISA</name>
<dbReference type="Proteomes" id="UP001163823">
    <property type="component" value="Chromosome 10"/>
</dbReference>
<dbReference type="KEGG" id="qsa:O6P43_025077"/>
<protein>
    <submittedName>
        <fullName evidence="2">Uncharacterized protein</fullName>
    </submittedName>
</protein>
<gene>
    <name evidence="2" type="ORF">O6P43_025077</name>
</gene>
<reference evidence="2" key="1">
    <citation type="journal article" date="2023" name="Science">
        <title>Elucidation of the pathway for biosynthesis of saponin adjuvants from the soapbark tree.</title>
        <authorList>
            <person name="Reed J."/>
            <person name="Orme A."/>
            <person name="El-Demerdash A."/>
            <person name="Owen C."/>
            <person name="Martin L.B.B."/>
            <person name="Misra R.C."/>
            <person name="Kikuchi S."/>
            <person name="Rejzek M."/>
            <person name="Martin A.C."/>
            <person name="Harkess A."/>
            <person name="Leebens-Mack J."/>
            <person name="Louveau T."/>
            <person name="Stephenson M.J."/>
            <person name="Osbourn A."/>
        </authorList>
    </citation>
    <scope>NUCLEOTIDE SEQUENCE</scope>
    <source>
        <strain evidence="2">S10</strain>
    </source>
</reference>
<dbReference type="EMBL" id="JARAOO010000010">
    <property type="protein sequence ID" value="KAJ7953364.1"/>
    <property type="molecule type" value="Genomic_DNA"/>
</dbReference>